<feature type="region of interest" description="Disordered" evidence="1">
    <location>
        <begin position="991"/>
        <end position="1048"/>
    </location>
</feature>
<feature type="region of interest" description="Disordered" evidence="1">
    <location>
        <begin position="222"/>
        <end position="249"/>
    </location>
</feature>
<feature type="compositionally biased region" description="Basic and acidic residues" evidence="1">
    <location>
        <begin position="52"/>
        <end position="63"/>
    </location>
</feature>
<feature type="region of interest" description="Disordered" evidence="1">
    <location>
        <begin position="103"/>
        <end position="123"/>
    </location>
</feature>
<feature type="region of interest" description="Disordered" evidence="1">
    <location>
        <begin position="453"/>
        <end position="491"/>
    </location>
</feature>
<evidence type="ECO:0000256" key="1">
    <source>
        <dbReference type="SAM" id="MobiDB-lite"/>
    </source>
</evidence>
<feature type="compositionally biased region" description="Low complexity" evidence="1">
    <location>
        <begin position="41"/>
        <end position="51"/>
    </location>
</feature>
<evidence type="ECO:0000313" key="2">
    <source>
        <dbReference type="EMBL" id="CAD7228152.1"/>
    </source>
</evidence>
<feature type="compositionally biased region" description="Basic residues" evidence="1">
    <location>
        <begin position="992"/>
        <end position="1009"/>
    </location>
</feature>
<name>A0A7R8WF15_9CRUS</name>
<reference evidence="2" key="1">
    <citation type="submission" date="2020-11" db="EMBL/GenBank/DDBJ databases">
        <authorList>
            <person name="Tran Van P."/>
        </authorList>
    </citation>
    <scope>NUCLEOTIDE SEQUENCE</scope>
</reference>
<feature type="compositionally biased region" description="Polar residues" evidence="1">
    <location>
        <begin position="840"/>
        <end position="855"/>
    </location>
</feature>
<protein>
    <submittedName>
        <fullName evidence="2">Uncharacterized protein</fullName>
    </submittedName>
</protein>
<dbReference type="EMBL" id="OB661407">
    <property type="protein sequence ID" value="CAD7228152.1"/>
    <property type="molecule type" value="Genomic_DNA"/>
</dbReference>
<feature type="region of interest" description="Disordered" evidence="1">
    <location>
        <begin position="1"/>
        <end position="72"/>
    </location>
</feature>
<gene>
    <name evidence="2" type="ORF">CTOB1V02_LOCUS6041</name>
</gene>
<feature type="compositionally biased region" description="Basic residues" evidence="1">
    <location>
        <begin position="1018"/>
        <end position="1027"/>
    </location>
</feature>
<accession>A0A7R8WF15</accession>
<feature type="compositionally biased region" description="Acidic residues" evidence="1">
    <location>
        <begin position="454"/>
        <end position="485"/>
    </location>
</feature>
<proteinExistence type="predicted"/>
<sequence length="1048" mass="119616">MDQMRDVPGGPVVLECSEKRIRQPFLFKAQQGDSDVRESETPSSTTTPQNPEKNKPQDEENQRRLGGTDSITSSLCNKYRRYSPLEFSIHRNPKTNADLRKTLTKDQPPEQTPTPVLDSGSEDTQVLSIRRGDPNSVPWKPLSTRARKLMPGGACNSKATSMNNAQCSLRLVKFDSCAKSQDSNSDVKTLVTCSSLSLSPRESKQKVETIFQFSELPSEKSRSERTELEVERKRTKRSERKEHGTRKLKNSRRSFLRGAGNVLDKEVIEIEEDVDECSDENNKWGRLRRLDQAQDYRKTKLKFFRDLDNGECMEQKPRWWNCRPDTTWERESKANHEFNTFKSKCNKRLEKTRKSNSTWWKCEMEPNEGNNKKSAPDPCNENLPQSFWYKTEASKKCSDVKEEECECECECECEEENEVFYGKCKYFGYDNYSGASCKKAVVKKAGKCPRYWEEEPEEETDDEVEEEKLDDEEEGQEEEENEEYTYQDPSEFLREERRSSKEFYNPADPAEFLRDEKRTSKENYYSKIPMKYYFDEEYDETECQNTAGEKVKVVVMPERVIQELWMKSQRDTSQIANSTCTFFQNLMKILDRDKRARSKPFKWNRCNLEIERVSCPETFCDGDKGNGNICEFVPATPPQSQCNGQNSTAMRRYDFPMTAPPQNGLQSCPPSPFNLFRNFYDARCDEKDQSCDKQEKDEKSPLRALLSKQCCHSTSRNNLWPSKPTHQKTCDCCQTSPPDPCKYGRPVTDLPSLASFMACPSPLVNSGTAYDSLLEKVSVEDEDYFPTSDCKPSPTPNPSSVPGMGLMYLNLLDLKSKMSTASDTPYVPVRYTTAGINSFSETLSPNAQQEQTQPSARKETASKCMGTTTTVCNASSQCSRPCSHERRTKKSDGEGFEFMQSPFSWLFGRDTTGCRTQPLESGYNIEKSDENFPKYPPFSLFRNLKKKSLLSGGKRTLRLVKAENNSVRRTPSLMSLSGGSRAGAIVISQVSPRKKGVHRGRGAKKKGRSVRFSLPVGTRKRARKKRQNSQPSLPVGAPPLISTTTSID</sequence>
<feature type="compositionally biased region" description="Basic residues" evidence="1">
    <location>
        <begin position="233"/>
        <end position="249"/>
    </location>
</feature>
<dbReference type="AlphaFoldDB" id="A0A7R8WF15"/>
<organism evidence="2">
    <name type="scientific">Cyprideis torosa</name>
    <dbReference type="NCBI Taxonomy" id="163714"/>
    <lineage>
        <taxon>Eukaryota</taxon>
        <taxon>Metazoa</taxon>
        <taxon>Ecdysozoa</taxon>
        <taxon>Arthropoda</taxon>
        <taxon>Crustacea</taxon>
        <taxon>Oligostraca</taxon>
        <taxon>Ostracoda</taxon>
        <taxon>Podocopa</taxon>
        <taxon>Podocopida</taxon>
        <taxon>Cytherocopina</taxon>
        <taxon>Cytheroidea</taxon>
        <taxon>Cytherideidae</taxon>
        <taxon>Cyprideis</taxon>
    </lineage>
</organism>
<feature type="compositionally biased region" description="Basic and acidic residues" evidence="1">
    <location>
        <begin position="222"/>
        <end position="232"/>
    </location>
</feature>
<feature type="region of interest" description="Disordered" evidence="1">
    <location>
        <begin position="840"/>
        <end position="859"/>
    </location>
</feature>